<evidence type="ECO:0000313" key="3">
    <source>
        <dbReference type="Proteomes" id="UP000657574"/>
    </source>
</evidence>
<reference evidence="2" key="1">
    <citation type="journal article" date="2014" name="Int. J. Syst. Evol. Microbiol.">
        <title>Complete genome sequence of Corynebacterium casei LMG S-19264T (=DSM 44701T), isolated from a smear-ripened cheese.</title>
        <authorList>
            <consortium name="US DOE Joint Genome Institute (JGI-PGF)"/>
            <person name="Walter F."/>
            <person name="Albersmeier A."/>
            <person name="Kalinowski J."/>
            <person name="Ruckert C."/>
        </authorList>
    </citation>
    <scope>NUCLEOTIDE SEQUENCE</scope>
    <source>
        <strain evidence="2">JCM 3086</strain>
    </source>
</reference>
<comment type="caution">
    <text evidence="2">The sequence shown here is derived from an EMBL/GenBank/DDBJ whole genome shotgun (WGS) entry which is preliminary data.</text>
</comment>
<dbReference type="RefSeq" id="WP_189315662.1">
    <property type="nucleotide sequence ID" value="NZ_BMQA01000041.1"/>
</dbReference>
<keyword evidence="3" id="KW-1185">Reference proteome</keyword>
<dbReference type="EMBL" id="BMQA01000041">
    <property type="protein sequence ID" value="GGJ51687.1"/>
    <property type="molecule type" value="Genomic_DNA"/>
</dbReference>
<dbReference type="AlphaFoldDB" id="A0A917L852"/>
<proteinExistence type="predicted"/>
<gene>
    <name evidence="2" type="ORF">GCM10010121_073220</name>
</gene>
<evidence type="ECO:0000256" key="1">
    <source>
        <dbReference type="SAM" id="MobiDB-lite"/>
    </source>
</evidence>
<accession>A0A917L852</accession>
<dbReference type="Proteomes" id="UP000657574">
    <property type="component" value="Unassembled WGS sequence"/>
</dbReference>
<reference evidence="2" key="2">
    <citation type="submission" date="2020-09" db="EMBL/GenBank/DDBJ databases">
        <authorList>
            <person name="Sun Q."/>
            <person name="Ohkuma M."/>
        </authorList>
    </citation>
    <scope>NUCLEOTIDE SEQUENCE</scope>
    <source>
        <strain evidence="2">JCM 3086</strain>
    </source>
</reference>
<evidence type="ECO:0000313" key="2">
    <source>
        <dbReference type="EMBL" id="GGJ51687.1"/>
    </source>
</evidence>
<protein>
    <submittedName>
        <fullName evidence="2">Uncharacterized protein</fullName>
    </submittedName>
</protein>
<sequence>MSDENTTDNVHATIEPADEVSTDNVHATSEPTDEAVASPANVHATDEKA</sequence>
<organism evidence="2 3">
    <name type="scientific">Streptomyces brasiliensis</name>
    <dbReference type="NCBI Taxonomy" id="1954"/>
    <lineage>
        <taxon>Bacteria</taxon>
        <taxon>Bacillati</taxon>
        <taxon>Actinomycetota</taxon>
        <taxon>Actinomycetes</taxon>
        <taxon>Kitasatosporales</taxon>
        <taxon>Streptomycetaceae</taxon>
        <taxon>Streptomyces</taxon>
    </lineage>
</organism>
<feature type="region of interest" description="Disordered" evidence="1">
    <location>
        <begin position="1"/>
        <end position="49"/>
    </location>
</feature>
<name>A0A917L852_9ACTN</name>